<evidence type="ECO:0000313" key="4">
    <source>
        <dbReference type="EMBL" id="MDA4848918.1"/>
    </source>
</evidence>
<dbReference type="InterPro" id="IPR002104">
    <property type="entry name" value="Integrase_catalytic"/>
</dbReference>
<evidence type="ECO:0000313" key="5">
    <source>
        <dbReference type="Proteomes" id="UP001148313"/>
    </source>
</evidence>
<gene>
    <name evidence="4" type="ORF">OOZ53_26470</name>
</gene>
<dbReference type="Proteomes" id="UP001148313">
    <property type="component" value="Unassembled WGS sequence"/>
</dbReference>
<dbReference type="Pfam" id="PF00589">
    <property type="entry name" value="Phage_integrase"/>
    <property type="match status" value="1"/>
</dbReference>
<dbReference type="SUPFAM" id="SSF56349">
    <property type="entry name" value="DNA breaking-rejoining enzymes"/>
    <property type="match status" value="1"/>
</dbReference>
<dbReference type="RefSeq" id="WP_271092799.1">
    <property type="nucleotide sequence ID" value="NZ_JAPJZH010000048.1"/>
</dbReference>
<sequence>MLSERNNNLLELWSNYSDLLWEDGKHKEACRSYIDEIYRFMLISGRAEYDNNLLDDLTIYFRQKGNRNSTINRKFASLSKLLRKHHRNGGLTKLPEFRKLPERNARIRFLTKEEEADLFGRIENIDHAYAQISRFLVETGARVGEALKLNWGDIEGDYITFWETKSYRPRTIPMTHRAKKVVEEQRGMSGRKAGPFHGVAYAKYRNAWNDAKDKTHMRSDRQVVPHVLRHTCASRLAQSGVDIKRIQEFLGHRTLSMTLRYAHLSPKHLDVCAEALNKLHH</sequence>
<name>A0ABT4VY53_9HYPH</name>
<dbReference type="InterPro" id="IPR013762">
    <property type="entry name" value="Integrase-like_cat_sf"/>
</dbReference>
<reference evidence="4" key="1">
    <citation type="submission" date="2022-11" db="EMBL/GenBank/DDBJ databases">
        <title>Hoeflea poritis sp. nov., isolated from scleractinian coral Porites lutea.</title>
        <authorList>
            <person name="Zhang G."/>
            <person name="Wei Q."/>
            <person name="Cai L."/>
        </authorList>
    </citation>
    <scope>NUCLEOTIDE SEQUENCE</scope>
    <source>
        <strain evidence="4">E7-10</strain>
    </source>
</reference>
<dbReference type="EMBL" id="JAPJZH010000048">
    <property type="protein sequence ID" value="MDA4848918.1"/>
    <property type="molecule type" value="Genomic_DNA"/>
</dbReference>
<dbReference type="PROSITE" id="PS51898">
    <property type="entry name" value="TYR_RECOMBINASE"/>
    <property type="match status" value="1"/>
</dbReference>
<evidence type="ECO:0000259" key="3">
    <source>
        <dbReference type="PROSITE" id="PS51898"/>
    </source>
</evidence>
<dbReference type="InterPro" id="IPR011010">
    <property type="entry name" value="DNA_brk_join_enz"/>
</dbReference>
<dbReference type="Gene3D" id="1.10.443.10">
    <property type="entry name" value="Intergrase catalytic core"/>
    <property type="match status" value="1"/>
</dbReference>
<keyword evidence="1" id="KW-0229">DNA integration</keyword>
<accession>A0ABT4VY53</accession>
<dbReference type="PANTHER" id="PTHR30349">
    <property type="entry name" value="PHAGE INTEGRASE-RELATED"/>
    <property type="match status" value="1"/>
</dbReference>
<proteinExistence type="predicted"/>
<comment type="caution">
    <text evidence="4">The sequence shown here is derived from an EMBL/GenBank/DDBJ whole genome shotgun (WGS) entry which is preliminary data.</text>
</comment>
<keyword evidence="2" id="KW-0233">DNA recombination</keyword>
<dbReference type="PANTHER" id="PTHR30349:SF64">
    <property type="entry name" value="PROPHAGE INTEGRASE INTD-RELATED"/>
    <property type="match status" value="1"/>
</dbReference>
<feature type="domain" description="Tyr recombinase" evidence="3">
    <location>
        <begin position="105"/>
        <end position="274"/>
    </location>
</feature>
<protein>
    <submittedName>
        <fullName evidence="4">Site-specific integrase</fullName>
    </submittedName>
</protein>
<dbReference type="InterPro" id="IPR050090">
    <property type="entry name" value="Tyrosine_recombinase_XerCD"/>
</dbReference>
<evidence type="ECO:0000256" key="2">
    <source>
        <dbReference type="ARBA" id="ARBA00023172"/>
    </source>
</evidence>
<keyword evidence="5" id="KW-1185">Reference proteome</keyword>
<organism evidence="4 5">
    <name type="scientific">Hoeflea poritis</name>
    <dbReference type="NCBI Taxonomy" id="2993659"/>
    <lineage>
        <taxon>Bacteria</taxon>
        <taxon>Pseudomonadati</taxon>
        <taxon>Pseudomonadota</taxon>
        <taxon>Alphaproteobacteria</taxon>
        <taxon>Hyphomicrobiales</taxon>
        <taxon>Rhizobiaceae</taxon>
        <taxon>Hoeflea</taxon>
    </lineage>
</organism>
<dbReference type="CDD" id="cd00796">
    <property type="entry name" value="INT_Rci_Hp1_C"/>
    <property type="match status" value="1"/>
</dbReference>
<evidence type="ECO:0000256" key="1">
    <source>
        <dbReference type="ARBA" id="ARBA00022908"/>
    </source>
</evidence>